<dbReference type="AlphaFoldDB" id="A0AA45WTT4"/>
<evidence type="ECO:0000313" key="2">
    <source>
        <dbReference type="Proteomes" id="UP001158066"/>
    </source>
</evidence>
<organism evidence="1 2">
    <name type="scientific">Anoxynatronum buryatiense</name>
    <dbReference type="NCBI Taxonomy" id="489973"/>
    <lineage>
        <taxon>Bacteria</taxon>
        <taxon>Bacillati</taxon>
        <taxon>Bacillota</taxon>
        <taxon>Clostridia</taxon>
        <taxon>Eubacteriales</taxon>
        <taxon>Clostridiaceae</taxon>
        <taxon>Anoxynatronum</taxon>
    </lineage>
</organism>
<dbReference type="NCBIfam" id="TIGR01909">
    <property type="entry name" value="C_GCAxxG_C_C"/>
    <property type="match status" value="1"/>
</dbReference>
<keyword evidence="2" id="KW-1185">Reference proteome</keyword>
<evidence type="ECO:0000313" key="1">
    <source>
        <dbReference type="EMBL" id="SMP43164.1"/>
    </source>
</evidence>
<proteinExistence type="predicted"/>
<dbReference type="InterPro" id="IPR010181">
    <property type="entry name" value="CGCAxxGCC_motif"/>
</dbReference>
<sequence length="173" mass="18917">MEREQLIQAVREKAEGYFQRGEFFCSEAVIHTINELMGWPFPEEVTKMASAFPIGLGKSGCLCGAVSGGAMALGMAYGRNHGESMDARMFPVSAQLHDHIKTMYRSTCCRVMIKDFEFTSPERKAHCVKITGEVAAWITEQFLADEAVAARMAVESFSSDQSESCACSGCGCS</sequence>
<reference evidence="1" key="1">
    <citation type="submission" date="2017-05" db="EMBL/GenBank/DDBJ databases">
        <authorList>
            <person name="Varghese N."/>
            <person name="Submissions S."/>
        </authorList>
    </citation>
    <scope>NUCLEOTIDE SEQUENCE</scope>
    <source>
        <strain evidence="1">Su22</strain>
    </source>
</reference>
<dbReference type="EMBL" id="FXUF01000002">
    <property type="protein sequence ID" value="SMP43164.1"/>
    <property type="molecule type" value="Genomic_DNA"/>
</dbReference>
<gene>
    <name evidence="1" type="ORF">SAMN06296020_10248</name>
</gene>
<name>A0AA45WTT4_9CLOT</name>
<dbReference type="RefSeq" id="WP_283407966.1">
    <property type="nucleotide sequence ID" value="NZ_FXUF01000002.1"/>
</dbReference>
<dbReference type="InterPro" id="IPR036280">
    <property type="entry name" value="Multihaem_cyt_sf"/>
</dbReference>
<accession>A0AA45WTT4</accession>
<protein>
    <submittedName>
        <fullName evidence="1">C_GCAxxG_C_C family probable redox protein</fullName>
    </submittedName>
</protein>
<dbReference type="Proteomes" id="UP001158066">
    <property type="component" value="Unassembled WGS sequence"/>
</dbReference>
<dbReference type="SUPFAM" id="SSF48695">
    <property type="entry name" value="Multiheme cytochromes"/>
    <property type="match status" value="1"/>
</dbReference>
<dbReference type="Pfam" id="PF09719">
    <property type="entry name" value="C_GCAxxG_C_C"/>
    <property type="match status" value="1"/>
</dbReference>
<comment type="caution">
    <text evidence="1">The sequence shown here is derived from an EMBL/GenBank/DDBJ whole genome shotgun (WGS) entry which is preliminary data.</text>
</comment>